<name>A0ABQ5GYU7_9ASTR</name>
<gene>
    <name evidence="1" type="ORF">Tco_1055138</name>
</gene>
<evidence type="ECO:0000313" key="1">
    <source>
        <dbReference type="EMBL" id="GJT80796.1"/>
    </source>
</evidence>
<keyword evidence="2" id="KW-1185">Reference proteome</keyword>
<organism evidence="1 2">
    <name type="scientific">Tanacetum coccineum</name>
    <dbReference type="NCBI Taxonomy" id="301880"/>
    <lineage>
        <taxon>Eukaryota</taxon>
        <taxon>Viridiplantae</taxon>
        <taxon>Streptophyta</taxon>
        <taxon>Embryophyta</taxon>
        <taxon>Tracheophyta</taxon>
        <taxon>Spermatophyta</taxon>
        <taxon>Magnoliopsida</taxon>
        <taxon>eudicotyledons</taxon>
        <taxon>Gunneridae</taxon>
        <taxon>Pentapetalae</taxon>
        <taxon>asterids</taxon>
        <taxon>campanulids</taxon>
        <taxon>Asterales</taxon>
        <taxon>Asteraceae</taxon>
        <taxon>Asteroideae</taxon>
        <taxon>Anthemideae</taxon>
        <taxon>Anthemidinae</taxon>
        <taxon>Tanacetum</taxon>
    </lineage>
</organism>
<reference evidence="1" key="1">
    <citation type="journal article" date="2022" name="Int. J. Mol. Sci.">
        <title>Draft Genome of Tanacetum Coccineum: Genomic Comparison of Closely Related Tanacetum-Family Plants.</title>
        <authorList>
            <person name="Yamashiro T."/>
            <person name="Shiraishi A."/>
            <person name="Nakayama K."/>
            <person name="Satake H."/>
        </authorList>
    </citation>
    <scope>NUCLEOTIDE SEQUENCE</scope>
</reference>
<evidence type="ECO:0000313" key="2">
    <source>
        <dbReference type="Proteomes" id="UP001151760"/>
    </source>
</evidence>
<protein>
    <submittedName>
        <fullName evidence="1">Uncharacterized protein</fullName>
    </submittedName>
</protein>
<accession>A0ABQ5GYU7</accession>
<dbReference type="Proteomes" id="UP001151760">
    <property type="component" value="Unassembled WGS sequence"/>
</dbReference>
<comment type="caution">
    <text evidence="1">The sequence shown here is derived from an EMBL/GenBank/DDBJ whole genome shotgun (WGS) entry which is preliminary data.</text>
</comment>
<proteinExistence type="predicted"/>
<sequence length="136" mass="15575">MDVDDYEVPHVLIVCVEVEGLYFDPSGYAWHYTYAYIQDGVTFIAKRLSALTLTLWLSGTALYMMLITEIALSSALGLDLCLETSESREVAEEEEARWLWLSFESWIERKLKKESLLVRAAMVFCAQVEASNQKFC</sequence>
<reference evidence="1" key="2">
    <citation type="submission" date="2022-01" db="EMBL/GenBank/DDBJ databases">
        <authorList>
            <person name="Yamashiro T."/>
            <person name="Shiraishi A."/>
            <person name="Satake H."/>
            <person name="Nakayama K."/>
        </authorList>
    </citation>
    <scope>NUCLEOTIDE SEQUENCE</scope>
</reference>
<dbReference type="EMBL" id="BQNB010019025">
    <property type="protein sequence ID" value="GJT80796.1"/>
    <property type="molecule type" value="Genomic_DNA"/>
</dbReference>